<reference evidence="1 2" key="1">
    <citation type="submission" date="2020-05" db="EMBL/GenBank/DDBJ databases">
        <title>Identification and distribution of gene clusters putatively required for synthesis of sphingolipid metabolism inhibitors in phylogenetically diverse species of the filamentous fungus Fusarium.</title>
        <authorList>
            <person name="Kim H.-S."/>
            <person name="Busman M."/>
            <person name="Brown D.W."/>
            <person name="Divon H."/>
            <person name="Uhlig S."/>
            <person name="Proctor R.H."/>
        </authorList>
    </citation>
    <scope>NUCLEOTIDE SEQUENCE [LARGE SCALE GENOMIC DNA]</scope>
    <source>
        <strain evidence="1 2">NRRL 13617</strain>
    </source>
</reference>
<accession>A0A8H5NFK4</accession>
<name>A0A8H5NFK4_9HYPO</name>
<protein>
    <submittedName>
        <fullName evidence="1">AAA domain-containing protein</fullName>
    </submittedName>
</protein>
<sequence>MRLSRIPRCLANYINHQIQNRFNESSACWDPTTLSEYAKRLARENPAEWNDCLDAYCQKITDPEAFIFNRVDNEQHARELLIHGTSSTAVLCCTPVTFGQIKNHTGPECNLIVLDEAARMPGSLSLIRMAKCPEASFLSVGDNKQFGPVATTLDRKDWQSFFWSSRATSLFERIEKCTL</sequence>
<dbReference type="Gene3D" id="3.40.50.300">
    <property type="entry name" value="P-loop containing nucleotide triphosphate hydrolases"/>
    <property type="match status" value="1"/>
</dbReference>
<dbReference type="Proteomes" id="UP000582016">
    <property type="component" value="Unassembled WGS sequence"/>
</dbReference>
<gene>
    <name evidence="1" type="ORF">FPHYL_5452</name>
</gene>
<dbReference type="AlphaFoldDB" id="A0A8H5NFK4"/>
<evidence type="ECO:0000313" key="2">
    <source>
        <dbReference type="Proteomes" id="UP000582016"/>
    </source>
</evidence>
<evidence type="ECO:0000313" key="1">
    <source>
        <dbReference type="EMBL" id="KAF5562883.1"/>
    </source>
</evidence>
<organism evidence="1 2">
    <name type="scientific">Fusarium phyllophilum</name>
    <dbReference type="NCBI Taxonomy" id="47803"/>
    <lineage>
        <taxon>Eukaryota</taxon>
        <taxon>Fungi</taxon>
        <taxon>Dikarya</taxon>
        <taxon>Ascomycota</taxon>
        <taxon>Pezizomycotina</taxon>
        <taxon>Sordariomycetes</taxon>
        <taxon>Hypocreomycetidae</taxon>
        <taxon>Hypocreales</taxon>
        <taxon>Nectriaceae</taxon>
        <taxon>Fusarium</taxon>
        <taxon>Fusarium fujikuroi species complex</taxon>
    </lineage>
</organism>
<proteinExistence type="predicted"/>
<dbReference type="InterPro" id="IPR027417">
    <property type="entry name" value="P-loop_NTPase"/>
</dbReference>
<dbReference type="OrthoDB" id="5096448at2759"/>
<keyword evidence="2" id="KW-1185">Reference proteome</keyword>
<dbReference type="EMBL" id="JAAOAQ010000179">
    <property type="protein sequence ID" value="KAF5562883.1"/>
    <property type="molecule type" value="Genomic_DNA"/>
</dbReference>
<comment type="caution">
    <text evidence="1">The sequence shown here is derived from an EMBL/GenBank/DDBJ whole genome shotgun (WGS) entry which is preliminary data.</text>
</comment>